<dbReference type="Gene3D" id="3.40.50.720">
    <property type="entry name" value="NAD(P)-binding Rossmann-like Domain"/>
    <property type="match status" value="1"/>
</dbReference>
<dbReference type="PANTHER" id="PTHR40129:SF2">
    <property type="entry name" value="KETOPANTOATE REDUCTASE N-TERMINAL DOMAIN-CONTAINING PROTEIN"/>
    <property type="match status" value="1"/>
</dbReference>
<organism evidence="1 2">
    <name type="scientific">Monilinia laxa</name>
    <name type="common">Brown rot fungus</name>
    <name type="synonym">Sclerotinia laxa</name>
    <dbReference type="NCBI Taxonomy" id="61186"/>
    <lineage>
        <taxon>Eukaryota</taxon>
        <taxon>Fungi</taxon>
        <taxon>Dikarya</taxon>
        <taxon>Ascomycota</taxon>
        <taxon>Pezizomycotina</taxon>
        <taxon>Leotiomycetes</taxon>
        <taxon>Helotiales</taxon>
        <taxon>Sclerotiniaceae</taxon>
        <taxon>Monilinia</taxon>
    </lineage>
</organism>
<gene>
    <name evidence="1" type="ORF">EYC80_009750</name>
</gene>
<protein>
    <submittedName>
        <fullName evidence="1">Uncharacterized protein</fullName>
    </submittedName>
</protein>
<accession>A0A5N6JQM3</accession>
<keyword evidence="2" id="KW-1185">Reference proteome</keyword>
<dbReference type="Proteomes" id="UP000326757">
    <property type="component" value="Unassembled WGS sequence"/>
</dbReference>
<dbReference type="EMBL" id="VIGI01000015">
    <property type="protein sequence ID" value="KAB8291062.1"/>
    <property type="molecule type" value="Genomic_DNA"/>
</dbReference>
<dbReference type="OrthoDB" id="674948at2759"/>
<name>A0A5N6JQM3_MONLA</name>
<comment type="caution">
    <text evidence="1">The sequence shown here is derived from an EMBL/GenBank/DDBJ whole genome shotgun (WGS) entry which is preliminary data.</text>
</comment>
<dbReference type="PANTHER" id="PTHR40129">
    <property type="entry name" value="KETOPANTOATE REDUCTASE N-TERMINAL DOMAIN-CONTAINING PROTEIN"/>
    <property type="match status" value="1"/>
</dbReference>
<reference evidence="1 2" key="1">
    <citation type="submission" date="2019-06" db="EMBL/GenBank/DDBJ databases">
        <title>Genome Sequence of the Brown Rot Fungal Pathogen Monilinia laxa.</title>
        <authorList>
            <person name="De Miccolis Angelini R.M."/>
            <person name="Landi L."/>
            <person name="Abate D."/>
            <person name="Pollastro S."/>
            <person name="Romanazzi G."/>
            <person name="Faretra F."/>
        </authorList>
    </citation>
    <scope>NUCLEOTIDE SEQUENCE [LARGE SCALE GENOMIC DNA]</scope>
    <source>
        <strain evidence="1 2">Mlax316</strain>
    </source>
</reference>
<sequence>MCNFHNVITLLTSQSEVREINDNFLQHDHYHLHETSKMGGGADLPRQSNDSTSTAEILILGAGWTSTFLIPLLQQKGIKYASTTTSGRDGTYKFRFDPEGGDENLKQIHGLPTAKNILVTFPLKGKGQSRLLIEQYSDTHSIDSLKDSRNTSSFQFIQLGSTGIFTIPGQSTWVTRHSSYDVSNDRAMAEDELLQLGGCVLNLSGLWGGERNPKHWIERVAGTKEMLSGKKSLHMIHGLDVSRGVVGVIGNWEKARGQRFMLTDLMVYDWWSLILGYAGELDEENGNEKMEGRQDLENIITRAGHNKKLPRRIDKEPITQE</sequence>
<dbReference type="AlphaFoldDB" id="A0A5N6JQM3"/>
<evidence type="ECO:0000313" key="1">
    <source>
        <dbReference type="EMBL" id="KAB8291062.1"/>
    </source>
</evidence>
<evidence type="ECO:0000313" key="2">
    <source>
        <dbReference type="Proteomes" id="UP000326757"/>
    </source>
</evidence>
<proteinExistence type="predicted"/>